<evidence type="ECO:0000256" key="2">
    <source>
        <dbReference type="ARBA" id="ARBA00010449"/>
    </source>
</evidence>
<evidence type="ECO:0000256" key="4">
    <source>
        <dbReference type="ARBA" id="ARBA00022794"/>
    </source>
</evidence>
<name>T0R3E6_SAPDV</name>
<keyword evidence="8" id="KW-1185">Reference proteome</keyword>
<dbReference type="EMBL" id="JH767135">
    <property type="protein sequence ID" value="EQC40875.1"/>
    <property type="molecule type" value="Genomic_DNA"/>
</dbReference>
<comment type="subcellular location">
    <subcellularLocation>
        <location evidence="1">Cytoplasm</location>
    </subcellularLocation>
</comment>
<keyword evidence="3" id="KW-0963">Cytoplasm</keyword>
<dbReference type="InterPro" id="IPR028235">
    <property type="entry name" value="DNAAF3_C"/>
</dbReference>
<dbReference type="PANTHER" id="PTHR22118:SF14">
    <property type="entry name" value="DYNEIN AXONEMAL ASSEMBLY FACTOR 3"/>
    <property type="match status" value="1"/>
</dbReference>
<dbReference type="GO" id="GO:0070286">
    <property type="term" value="P:axonemal dynein complex assembly"/>
    <property type="evidence" value="ECO:0007669"/>
    <property type="project" value="InterPro"/>
</dbReference>
<protein>
    <recommendedName>
        <fullName evidence="9">Dynein assembly factor 3, axonemal</fullName>
    </recommendedName>
</protein>
<gene>
    <name evidence="7" type="ORF">SDRG_01941</name>
</gene>
<dbReference type="PANTHER" id="PTHR22118">
    <property type="entry name" value="DYNEIN ASSEMBLY FACTOR 3, AXONEMAL"/>
    <property type="match status" value="1"/>
</dbReference>
<dbReference type="GeneID" id="19942668"/>
<proteinExistence type="inferred from homology"/>
<dbReference type="InterPro" id="IPR027974">
    <property type="entry name" value="DUF4470"/>
</dbReference>
<dbReference type="Proteomes" id="UP000030762">
    <property type="component" value="Unassembled WGS sequence"/>
</dbReference>
<organism evidence="7 8">
    <name type="scientific">Saprolegnia diclina (strain VS20)</name>
    <dbReference type="NCBI Taxonomy" id="1156394"/>
    <lineage>
        <taxon>Eukaryota</taxon>
        <taxon>Sar</taxon>
        <taxon>Stramenopiles</taxon>
        <taxon>Oomycota</taxon>
        <taxon>Saprolegniomycetes</taxon>
        <taxon>Saprolegniales</taxon>
        <taxon>Saprolegniaceae</taxon>
        <taxon>Saprolegnia</taxon>
    </lineage>
</organism>
<feature type="domain" description="Dynein assembly factor 3 C-terminal" evidence="6">
    <location>
        <begin position="152"/>
        <end position="474"/>
    </location>
</feature>
<dbReference type="InterPro" id="IPR039304">
    <property type="entry name" value="DNAAF3"/>
</dbReference>
<dbReference type="RefSeq" id="XP_008605719.1">
    <property type="nucleotide sequence ID" value="XM_008607497.1"/>
</dbReference>
<dbReference type="InParanoid" id="T0R3E6"/>
<evidence type="ECO:0008006" key="9">
    <source>
        <dbReference type="Google" id="ProtNLM"/>
    </source>
</evidence>
<dbReference type="Pfam" id="PF14740">
    <property type="entry name" value="DUF4471"/>
    <property type="match status" value="1"/>
</dbReference>
<dbReference type="GO" id="GO:0005737">
    <property type="term" value="C:cytoplasm"/>
    <property type="evidence" value="ECO:0007669"/>
    <property type="project" value="UniProtKB-SubCell"/>
</dbReference>
<evidence type="ECO:0000256" key="3">
    <source>
        <dbReference type="ARBA" id="ARBA00022490"/>
    </source>
</evidence>
<dbReference type="STRING" id="1156394.T0R3E6"/>
<feature type="domain" description="DUF4470" evidence="5">
    <location>
        <begin position="16"/>
        <end position="121"/>
    </location>
</feature>
<comment type="similarity">
    <text evidence="2">Belongs to the DNAAF3 family.</text>
</comment>
<evidence type="ECO:0000313" key="8">
    <source>
        <dbReference type="Proteomes" id="UP000030762"/>
    </source>
</evidence>
<accession>T0R3E6</accession>
<dbReference type="OMA" id="RDWRNTG"/>
<evidence type="ECO:0000256" key="1">
    <source>
        <dbReference type="ARBA" id="ARBA00004496"/>
    </source>
</evidence>
<dbReference type="OrthoDB" id="538817at2759"/>
<sequence>MTSKTGNLLSLGTLGMWGFSPAFDLQEGVSTPAANDQATGDDEDMTPLTILVVNPGDIRHVLTTISRSRRWQKRPLHIYLFEKANESLARALLLLQIVHEWELPLRQRCNTFLEIFGNALLQERTSEYIEEKAKELVELVCNEHGRLADLVDVSHLKMKDRDALVETFQSWHTSVPFDIVKLRDHRLRHFYENRYDYRTNLFDWDYTMSLKKIDQASVVHARQFKEWRNSGIAFEFGDQTYTSPNRSMASYTEATKRGHGSVLCRGFWLDIIVGPYVSFGVDCFRSNKFADGLFEIHNKGSGCEQNRHNTAEVAVFNVLSCLHEIETGDIYKMAKAHDVYSGIGEDDVKVVELDESNQTSHDDDERDARKRARNILETLGNAKITLLTGNLDEVLKKSRYRGLFDHVHLSVHASHLITKPALGGDAPAWTSILKPRAKVSVESSVFLLPFKDDQRLKYMEKLVEFAASSHLTPTRTYAFTPKDVYDLRNAVLHFEYIA</sequence>
<dbReference type="eggNOG" id="ENOG502QT97">
    <property type="taxonomic scope" value="Eukaryota"/>
</dbReference>
<reference evidence="7 8" key="1">
    <citation type="submission" date="2012-04" db="EMBL/GenBank/DDBJ databases">
        <title>The Genome Sequence of Saprolegnia declina VS20.</title>
        <authorList>
            <consortium name="The Broad Institute Genome Sequencing Platform"/>
            <person name="Russ C."/>
            <person name="Nusbaum C."/>
            <person name="Tyler B."/>
            <person name="van West P."/>
            <person name="Dieguez-Uribeondo J."/>
            <person name="de Bruijn I."/>
            <person name="Tripathy S."/>
            <person name="Jiang R."/>
            <person name="Young S.K."/>
            <person name="Zeng Q."/>
            <person name="Gargeya S."/>
            <person name="Fitzgerald M."/>
            <person name="Haas B."/>
            <person name="Abouelleil A."/>
            <person name="Alvarado L."/>
            <person name="Arachchi H.M."/>
            <person name="Berlin A."/>
            <person name="Chapman S.B."/>
            <person name="Goldberg J."/>
            <person name="Griggs A."/>
            <person name="Gujja S."/>
            <person name="Hansen M."/>
            <person name="Howarth C."/>
            <person name="Imamovic A."/>
            <person name="Larimer J."/>
            <person name="McCowen C."/>
            <person name="Montmayeur A."/>
            <person name="Murphy C."/>
            <person name="Neiman D."/>
            <person name="Pearson M."/>
            <person name="Priest M."/>
            <person name="Roberts A."/>
            <person name="Saif S."/>
            <person name="Shea T."/>
            <person name="Sisk P."/>
            <person name="Sykes S."/>
            <person name="Wortman J."/>
            <person name="Nusbaum C."/>
            <person name="Birren B."/>
        </authorList>
    </citation>
    <scope>NUCLEOTIDE SEQUENCE [LARGE SCALE GENOMIC DNA]</scope>
    <source>
        <strain evidence="7 8">VS20</strain>
    </source>
</reference>
<evidence type="ECO:0000259" key="5">
    <source>
        <dbReference type="Pfam" id="PF14737"/>
    </source>
</evidence>
<dbReference type="AlphaFoldDB" id="T0R3E6"/>
<keyword evidence="4" id="KW-0970">Cilium biogenesis/degradation</keyword>
<evidence type="ECO:0000313" key="7">
    <source>
        <dbReference type="EMBL" id="EQC40875.1"/>
    </source>
</evidence>
<dbReference type="GO" id="GO:0044458">
    <property type="term" value="P:motile cilium assembly"/>
    <property type="evidence" value="ECO:0007669"/>
    <property type="project" value="TreeGrafter"/>
</dbReference>
<evidence type="ECO:0000259" key="6">
    <source>
        <dbReference type="Pfam" id="PF14740"/>
    </source>
</evidence>
<dbReference type="Pfam" id="PF14737">
    <property type="entry name" value="DUF4470"/>
    <property type="match status" value="1"/>
</dbReference>
<dbReference type="VEuPathDB" id="FungiDB:SDRG_01941"/>